<evidence type="ECO:0000256" key="12">
    <source>
        <dbReference type="SAM" id="MobiDB-lite"/>
    </source>
</evidence>
<dbReference type="GO" id="GO:0006612">
    <property type="term" value="P:protein targeting to membrane"/>
    <property type="evidence" value="ECO:0007669"/>
    <property type="project" value="EnsemblFungi"/>
</dbReference>
<dbReference type="GO" id="GO:0035973">
    <property type="term" value="P:aggrephagy"/>
    <property type="evidence" value="ECO:0007669"/>
    <property type="project" value="TreeGrafter"/>
</dbReference>
<dbReference type="SUPFAM" id="SSF54001">
    <property type="entry name" value="Cysteine proteinases"/>
    <property type="match status" value="1"/>
</dbReference>
<keyword evidence="3" id="KW-0813">Transport</keyword>
<dbReference type="InterPro" id="IPR038765">
    <property type="entry name" value="Papain-like_cys_pep_sf"/>
</dbReference>
<sequence>MESVDFYTSRFRRYFWDSQPTHDASSKLPIWLLGKSYDPSEKAPTIKHDVTTSPEDGSSIITTPNRPVTPPDSAASSFDSVTHDEVRNADVGGGWPPSFLDDFEARVWLTYRSNFPLIPKSQDPSAVSAMSLPVRLRSQFGNQAGFTSDTGWGCMIRSGQSILANTLLMLKLGRDWRRGSSISEERALLALFADDPKAPYSIHKFVEHGAVACGKHPGEWFGPSATARCIQALTNGYDSSDLRVYITGDGGDVYEDSFMGVAKPDGKPFIPTLILVGTRLGVDKITPVYWEALKASLQMPQSMGIAGGRPSSSHYFIGVQGSYFYYLDPHTTRPALPLPMDLKDYSQEDIDSCHTRRLQRIQIKEMDPSMLIAFLIKDEKDWEAWKKGVQEVQGKVVINVADRDPSLHGLGGERDGAIDEVETFDDDDDDTM</sequence>
<keyword evidence="11" id="KW-0539">Nucleus</keyword>
<keyword evidence="5 11" id="KW-0645">Protease</keyword>
<dbReference type="eggNOG" id="KOG2674">
    <property type="taxonomic scope" value="Eukaryota"/>
</dbReference>
<feature type="compositionally biased region" description="Basic and acidic residues" evidence="12">
    <location>
        <begin position="407"/>
        <end position="417"/>
    </location>
</feature>
<dbReference type="GO" id="GO:0000423">
    <property type="term" value="P:mitophagy"/>
    <property type="evidence" value="ECO:0007669"/>
    <property type="project" value="TreeGrafter"/>
</dbReference>
<dbReference type="GO" id="GO:0000045">
    <property type="term" value="P:autophagosome assembly"/>
    <property type="evidence" value="ECO:0007669"/>
    <property type="project" value="EnsemblFungi"/>
</dbReference>
<dbReference type="InterPro" id="IPR005078">
    <property type="entry name" value="Peptidase_C54"/>
</dbReference>
<comment type="subcellular location">
    <subcellularLocation>
        <location evidence="11">Nucleus</location>
    </subcellularLocation>
    <subcellularLocation>
        <location evidence="11">Cytoplasm</location>
    </subcellularLocation>
    <subcellularLocation>
        <location evidence="1">Preautophagosomal structure</location>
    </subcellularLocation>
</comment>
<keyword evidence="7" id="KW-0788">Thiol protease</keyword>
<dbReference type="AlphaFoldDB" id="S3E892"/>
<comment type="catalytic activity">
    <reaction evidence="10">
        <text>[protein]-C-terminal L-amino acid-glycyl-phosphatidylethanolamide + H2O = [protein]-C-terminal L-amino acid-glycine + a 1,2-diacyl-sn-glycero-3-phosphoethanolamine</text>
        <dbReference type="Rhea" id="RHEA:67548"/>
        <dbReference type="Rhea" id="RHEA-COMP:17323"/>
        <dbReference type="Rhea" id="RHEA-COMP:17324"/>
        <dbReference type="ChEBI" id="CHEBI:15377"/>
        <dbReference type="ChEBI" id="CHEBI:64612"/>
        <dbReference type="ChEBI" id="CHEBI:172940"/>
        <dbReference type="ChEBI" id="CHEBI:172941"/>
    </reaction>
    <physiologicalReaction direction="left-to-right" evidence="10">
        <dbReference type="Rhea" id="RHEA:67549"/>
    </physiologicalReaction>
</comment>
<evidence type="ECO:0000256" key="9">
    <source>
        <dbReference type="ARBA" id="ARBA00023006"/>
    </source>
</evidence>
<feature type="compositionally biased region" description="Acidic residues" evidence="12">
    <location>
        <begin position="418"/>
        <end position="432"/>
    </location>
</feature>
<keyword evidence="6 11" id="KW-0378">Hydrolase</keyword>
<dbReference type="PANTHER" id="PTHR22624:SF49">
    <property type="entry name" value="CYSTEINE PROTEASE"/>
    <property type="match status" value="1"/>
</dbReference>
<comment type="function">
    <text evidence="11">Required for selective autophagic degradation of the nucleus (nucleophagy) as well as for mitophagy which contributes to regulate mitochondrial quantity and quality by eliminating the mitochondria to a basal level to fulfill cellular energy requirements and preventing excess ROS production.</text>
</comment>
<evidence type="ECO:0000256" key="7">
    <source>
        <dbReference type="ARBA" id="ARBA00022807"/>
    </source>
</evidence>
<dbReference type="GO" id="GO:0005634">
    <property type="term" value="C:nucleus"/>
    <property type="evidence" value="ECO:0007669"/>
    <property type="project" value="UniProtKB-SubCell"/>
</dbReference>
<evidence type="ECO:0000256" key="5">
    <source>
        <dbReference type="ARBA" id="ARBA00022670"/>
    </source>
</evidence>
<evidence type="ECO:0000313" key="14">
    <source>
        <dbReference type="EMBL" id="EPE34553.1"/>
    </source>
</evidence>
<comment type="similarity">
    <text evidence="2 11">Belongs to the peptidase C54 family.</text>
</comment>
<dbReference type="KEGG" id="glz:GLAREA_10247"/>
<dbReference type="OrthoDB" id="2960936at2759"/>
<dbReference type="OMA" id="TGFGCMI"/>
<organism evidence="14 15">
    <name type="scientific">Glarea lozoyensis (strain ATCC 20868 / MF5171)</name>
    <dbReference type="NCBI Taxonomy" id="1116229"/>
    <lineage>
        <taxon>Eukaryota</taxon>
        <taxon>Fungi</taxon>
        <taxon>Dikarya</taxon>
        <taxon>Ascomycota</taxon>
        <taxon>Pezizomycotina</taxon>
        <taxon>Leotiomycetes</taxon>
        <taxon>Helotiales</taxon>
        <taxon>Helotiaceae</taxon>
        <taxon>Glarea</taxon>
    </lineage>
</organism>
<dbReference type="PANTHER" id="PTHR22624">
    <property type="entry name" value="CYSTEINE PROTEASE ATG4"/>
    <property type="match status" value="1"/>
</dbReference>
<dbReference type="STRING" id="1116229.S3E892"/>
<accession>S3E892</accession>
<keyword evidence="15" id="KW-1185">Reference proteome</keyword>
<proteinExistence type="inferred from homology"/>
<dbReference type="GO" id="GO:0000407">
    <property type="term" value="C:phagophore assembly site"/>
    <property type="evidence" value="ECO:0007669"/>
    <property type="project" value="UniProtKB-SubCell"/>
</dbReference>
<dbReference type="GO" id="GO:0015031">
    <property type="term" value="P:protein transport"/>
    <property type="evidence" value="ECO:0007669"/>
    <property type="project" value="UniProtKB-KW"/>
</dbReference>
<evidence type="ECO:0000256" key="8">
    <source>
        <dbReference type="ARBA" id="ARBA00022927"/>
    </source>
</evidence>
<dbReference type="Proteomes" id="UP000016922">
    <property type="component" value="Unassembled WGS sequence"/>
</dbReference>
<dbReference type="GeneID" id="19469294"/>
<reference evidence="14 15" key="1">
    <citation type="journal article" date="2013" name="BMC Genomics">
        <title>Genomics-driven discovery of the pneumocandin biosynthetic gene cluster in the fungus Glarea lozoyensis.</title>
        <authorList>
            <person name="Chen L."/>
            <person name="Yue Q."/>
            <person name="Zhang X."/>
            <person name="Xiang M."/>
            <person name="Wang C."/>
            <person name="Li S."/>
            <person name="Che Y."/>
            <person name="Ortiz-Lopez F.J."/>
            <person name="Bills G.F."/>
            <person name="Liu X."/>
            <person name="An Z."/>
        </authorList>
    </citation>
    <scope>NUCLEOTIDE SEQUENCE [LARGE SCALE GENOMIC DNA]</scope>
    <source>
        <strain evidence="15">ATCC 20868 / MF5171</strain>
    </source>
</reference>
<evidence type="ECO:0000259" key="13">
    <source>
        <dbReference type="Pfam" id="PF03416"/>
    </source>
</evidence>
<keyword evidence="9" id="KW-0072">Autophagy</keyword>
<evidence type="ECO:0000256" key="10">
    <source>
        <dbReference type="ARBA" id="ARBA00029362"/>
    </source>
</evidence>
<dbReference type="GO" id="GO:0005739">
    <property type="term" value="C:mitochondrion"/>
    <property type="evidence" value="ECO:0007669"/>
    <property type="project" value="EnsemblFungi"/>
</dbReference>
<evidence type="ECO:0000256" key="4">
    <source>
        <dbReference type="ARBA" id="ARBA00022490"/>
    </source>
</evidence>
<dbReference type="GO" id="GO:0016485">
    <property type="term" value="P:protein processing"/>
    <property type="evidence" value="ECO:0007669"/>
    <property type="project" value="TreeGrafter"/>
</dbReference>
<evidence type="ECO:0000256" key="3">
    <source>
        <dbReference type="ARBA" id="ARBA00022448"/>
    </source>
</evidence>
<dbReference type="RefSeq" id="XP_008078488.1">
    <property type="nucleotide sequence ID" value="XM_008080297.1"/>
</dbReference>
<evidence type="ECO:0000256" key="11">
    <source>
        <dbReference type="RuleBase" id="RU363115"/>
    </source>
</evidence>
<dbReference type="Pfam" id="PF03416">
    <property type="entry name" value="Peptidase_C54"/>
    <property type="match status" value="1"/>
</dbReference>
<evidence type="ECO:0000256" key="1">
    <source>
        <dbReference type="ARBA" id="ARBA00004329"/>
    </source>
</evidence>
<feature type="compositionally biased region" description="Polar residues" evidence="12">
    <location>
        <begin position="51"/>
        <end position="66"/>
    </location>
</feature>
<feature type="domain" description="Peptidase C54 catalytic" evidence="13">
    <location>
        <begin position="98"/>
        <end position="387"/>
    </location>
</feature>
<feature type="region of interest" description="Disordered" evidence="12">
    <location>
        <begin position="42"/>
        <end position="78"/>
    </location>
</feature>
<dbReference type="EC" id="3.4.22.-" evidence="11"/>
<protein>
    <recommendedName>
        <fullName evidence="11">Cysteine protease</fullName>
        <ecNumber evidence="11">3.4.22.-</ecNumber>
    </recommendedName>
</protein>
<dbReference type="GO" id="GO:0005829">
    <property type="term" value="C:cytosol"/>
    <property type="evidence" value="ECO:0007669"/>
    <property type="project" value="EnsemblFungi"/>
</dbReference>
<keyword evidence="4 11" id="KW-0963">Cytoplasm</keyword>
<dbReference type="GO" id="GO:0019786">
    <property type="term" value="F:protein-phosphatidylethanolamide deconjugating activity"/>
    <property type="evidence" value="ECO:0007669"/>
    <property type="project" value="EnsemblFungi"/>
</dbReference>
<keyword evidence="8" id="KW-0653">Protein transport</keyword>
<dbReference type="EMBL" id="KE145356">
    <property type="protein sequence ID" value="EPE34553.1"/>
    <property type="molecule type" value="Genomic_DNA"/>
</dbReference>
<feature type="region of interest" description="Disordered" evidence="12">
    <location>
        <begin position="407"/>
        <end position="432"/>
    </location>
</feature>
<evidence type="ECO:0000256" key="6">
    <source>
        <dbReference type="ARBA" id="ARBA00022801"/>
    </source>
</evidence>
<dbReference type="HOGENOM" id="CLU_021259_5_1_1"/>
<evidence type="ECO:0000313" key="15">
    <source>
        <dbReference type="Proteomes" id="UP000016922"/>
    </source>
</evidence>
<dbReference type="InterPro" id="IPR046792">
    <property type="entry name" value="Peptidase_C54_cat"/>
</dbReference>
<dbReference type="GO" id="GO:0004197">
    <property type="term" value="F:cysteine-type endopeptidase activity"/>
    <property type="evidence" value="ECO:0007669"/>
    <property type="project" value="EnsemblFungi"/>
</dbReference>
<gene>
    <name evidence="14" type="ORF">GLAREA_10247</name>
</gene>
<dbReference type="GO" id="GO:0034727">
    <property type="term" value="P:piecemeal microautophagy of the nucleus"/>
    <property type="evidence" value="ECO:0007669"/>
    <property type="project" value="EnsemblFungi"/>
</dbReference>
<name>S3E892_GLAL2</name>
<evidence type="ECO:0000256" key="2">
    <source>
        <dbReference type="ARBA" id="ARBA00010958"/>
    </source>
</evidence>